<feature type="transmembrane region" description="Helical" evidence="1">
    <location>
        <begin position="77"/>
        <end position="109"/>
    </location>
</feature>
<dbReference type="PROSITE" id="PS50883">
    <property type="entry name" value="EAL"/>
    <property type="match status" value="1"/>
</dbReference>
<reference evidence="3 4" key="1">
    <citation type="submission" date="2017-11" db="EMBL/GenBank/DDBJ databases">
        <title>Complete genome sequence of Spiroplasma clarkii CN-5 (DSM 19994).</title>
        <authorList>
            <person name="Tsai Y.-M."/>
            <person name="Chang A."/>
            <person name="Lo W.-S."/>
            <person name="Kuo C.-H."/>
        </authorList>
    </citation>
    <scope>NUCLEOTIDE SEQUENCE [LARGE SCALE GENOMIC DNA]</scope>
    <source>
        <strain evidence="3 4">CN-5</strain>
    </source>
</reference>
<dbReference type="RefSeq" id="WP_100255125.1">
    <property type="nucleotide sequence ID" value="NZ_CP024870.1"/>
</dbReference>
<keyword evidence="4" id="KW-1185">Reference proteome</keyword>
<dbReference type="Proteomes" id="UP000231179">
    <property type="component" value="Chromosome"/>
</dbReference>
<evidence type="ECO:0000259" key="2">
    <source>
        <dbReference type="PROSITE" id="PS50883"/>
    </source>
</evidence>
<name>A0A2K8KIS2_9MOLU</name>
<proteinExistence type="predicted"/>
<evidence type="ECO:0000313" key="3">
    <source>
        <dbReference type="EMBL" id="ATX71595.1"/>
    </source>
</evidence>
<keyword evidence="1" id="KW-1133">Transmembrane helix</keyword>
<dbReference type="Gene3D" id="3.20.20.450">
    <property type="entry name" value="EAL domain"/>
    <property type="match status" value="1"/>
</dbReference>
<accession>A0A2K8KIS2</accession>
<dbReference type="SMART" id="SM00052">
    <property type="entry name" value="EAL"/>
    <property type="match status" value="1"/>
</dbReference>
<dbReference type="PANTHER" id="PTHR33121">
    <property type="entry name" value="CYCLIC DI-GMP PHOSPHODIESTERASE PDEF"/>
    <property type="match status" value="1"/>
</dbReference>
<feature type="transmembrane region" description="Helical" evidence="1">
    <location>
        <begin position="175"/>
        <end position="193"/>
    </location>
</feature>
<feature type="transmembrane region" description="Helical" evidence="1">
    <location>
        <begin position="6"/>
        <end position="27"/>
    </location>
</feature>
<keyword evidence="1" id="KW-0812">Transmembrane</keyword>
<dbReference type="PANTHER" id="PTHR33121:SF76">
    <property type="entry name" value="SIGNALING PROTEIN"/>
    <property type="match status" value="1"/>
</dbReference>
<dbReference type="SUPFAM" id="SSF141868">
    <property type="entry name" value="EAL domain-like"/>
    <property type="match status" value="1"/>
</dbReference>
<gene>
    <name evidence="3" type="ORF">SCLAR_v1c12970</name>
</gene>
<feature type="domain" description="EAL" evidence="2">
    <location>
        <begin position="393"/>
        <end position="645"/>
    </location>
</feature>
<keyword evidence="1" id="KW-0472">Membrane</keyword>
<sequence>MNIFIALIACLSYTTITFIVYVITWGLSRHIFEKIKIYYEFLLGFGLGVVSLFGIIVLAISLNNPEWLNLTVLLPIFLYWVSLFFISVYSSVGVVACNVLGTVLFPNLFPQYYGAIENQELIIVVVVAYLVPFILYWIGFFTKKLSKWSMWSLTTIVSLVAALFATATKIYDIQYFNFLMTILVWLAVGYLTYGCLTIVEQIYVHALRLQTVVKYDDDYFLNQSSAHDELLKKIDAEKIRYGMYLTYFIKGYDTLENKISNVVREKITTEFAHDSYEILSHEFNEALFFKPNYKTYAMFVPIDSFEKVTSEEEKRLFARKVEDCLTEIKKQFIFKDFKISIKVNSYVSIYGINSNNLEHLFELNHTANLKKLNHSDETVYFVDPFEVLNEKIKAKKLLTLNELVPLNNATPYFESIYNTKTKEYSAYFVGSLIEGNEVSSQNFEVYKNLVEEYGLSSLFKRFLAMNSVKDIKRNSLQKQLCFVEYDARFLASSDFDVKKFLAQLRYHKINPNKLVLCFDAQVDVDNAKIMSQNIKLLKNQGLKTALLQFGAENTEFGLIPIYNPNYLFIERSICNKINLLKQNKDIVQNIAKIAVKIEAQVIAPDVNSYMIFKTLKNLGIELLFGELIGLGTKPKLVIDNELRYLLNK</sequence>
<dbReference type="AlphaFoldDB" id="A0A2K8KIS2"/>
<dbReference type="Pfam" id="PF00563">
    <property type="entry name" value="EAL"/>
    <property type="match status" value="1"/>
</dbReference>
<organism evidence="3 4">
    <name type="scientific">Spiroplasma clarkii</name>
    <dbReference type="NCBI Taxonomy" id="2139"/>
    <lineage>
        <taxon>Bacteria</taxon>
        <taxon>Bacillati</taxon>
        <taxon>Mycoplasmatota</taxon>
        <taxon>Mollicutes</taxon>
        <taxon>Entomoplasmatales</taxon>
        <taxon>Spiroplasmataceae</taxon>
        <taxon>Spiroplasma</taxon>
    </lineage>
</organism>
<feature type="transmembrane region" description="Helical" evidence="1">
    <location>
        <begin position="148"/>
        <end position="168"/>
    </location>
</feature>
<evidence type="ECO:0000256" key="1">
    <source>
        <dbReference type="SAM" id="Phobius"/>
    </source>
</evidence>
<dbReference type="InterPro" id="IPR035919">
    <property type="entry name" value="EAL_sf"/>
</dbReference>
<dbReference type="InterPro" id="IPR050706">
    <property type="entry name" value="Cyclic-di-GMP_PDE-like"/>
</dbReference>
<dbReference type="EMBL" id="CP024870">
    <property type="protein sequence ID" value="ATX71595.1"/>
    <property type="molecule type" value="Genomic_DNA"/>
</dbReference>
<evidence type="ECO:0000313" key="4">
    <source>
        <dbReference type="Proteomes" id="UP000231179"/>
    </source>
</evidence>
<protein>
    <recommendedName>
        <fullName evidence="2">EAL domain-containing protein</fullName>
    </recommendedName>
</protein>
<dbReference type="InterPro" id="IPR001633">
    <property type="entry name" value="EAL_dom"/>
</dbReference>
<feature type="transmembrane region" description="Helical" evidence="1">
    <location>
        <begin position="39"/>
        <end position="62"/>
    </location>
</feature>
<feature type="transmembrane region" description="Helical" evidence="1">
    <location>
        <begin position="121"/>
        <end position="142"/>
    </location>
</feature>
<dbReference type="GO" id="GO:0071111">
    <property type="term" value="F:cyclic-guanylate-specific phosphodiesterase activity"/>
    <property type="evidence" value="ECO:0007669"/>
    <property type="project" value="InterPro"/>
</dbReference>